<proteinExistence type="predicted"/>
<dbReference type="AlphaFoldDB" id="A0ABD2D2T6"/>
<protein>
    <submittedName>
        <fullName evidence="1">Multidrug resistance-associated protein lethal(2)03659</fullName>
    </submittedName>
</protein>
<dbReference type="EMBL" id="JAYRBN010000002">
    <property type="protein sequence ID" value="KAL2751637.1"/>
    <property type="molecule type" value="Genomic_DNA"/>
</dbReference>
<evidence type="ECO:0000313" key="1">
    <source>
        <dbReference type="EMBL" id="KAL2751637.1"/>
    </source>
</evidence>
<dbReference type="Proteomes" id="UP001607303">
    <property type="component" value="Unassembled WGS sequence"/>
</dbReference>
<sequence length="154" mass="18231">MIQLCLNGKDCISAVLLHRSNLHLLWANCTFIMFSYYKLHSSKNLHVSYEEKEIILNSVLKYKLSKNRLKYFSTKYILLTKINIVVRIDSEKSIFISAFFHLSNIEREIYIDIFSRIGLYDFRLKISIIAQKSILSLAIIYDFSKPYKKLSYKK</sequence>
<evidence type="ECO:0000313" key="2">
    <source>
        <dbReference type="Proteomes" id="UP001607303"/>
    </source>
</evidence>
<reference evidence="1 2" key="1">
    <citation type="journal article" date="2024" name="Ann. Entomol. Soc. Am.">
        <title>Genomic analyses of the southern and eastern yellowjacket wasps (Hymenoptera: Vespidae) reveal evolutionary signatures of social life.</title>
        <authorList>
            <person name="Catto M.A."/>
            <person name="Caine P.B."/>
            <person name="Orr S.E."/>
            <person name="Hunt B.G."/>
            <person name="Goodisman M.A.D."/>
        </authorList>
    </citation>
    <scope>NUCLEOTIDE SEQUENCE [LARGE SCALE GENOMIC DNA]</scope>
    <source>
        <strain evidence="1">232</strain>
        <tissue evidence="1">Head and thorax</tissue>
    </source>
</reference>
<accession>A0ABD2D2T6</accession>
<gene>
    <name evidence="1" type="ORF">V1477_000113</name>
</gene>
<comment type="caution">
    <text evidence="1">The sequence shown here is derived from an EMBL/GenBank/DDBJ whole genome shotgun (WGS) entry which is preliminary data.</text>
</comment>
<name>A0ABD2D2T6_VESMC</name>
<keyword evidence="2" id="KW-1185">Reference proteome</keyword>
<organism evidence="1 2">
    <name type="scientific">Vespula maculifrons</name>
    <name type="common">Eastern yellow jacket</name>
    <name type="synonym">Wasp</name>
    <dbReference type="NCBI Taxonomy" id="7453"/>
    <lineage>
        <taxon>Eukaryota</taxon>
        <taxon>Metazoa</taxon>
        <taxon>Ecdysozoa</taxon>
        <taxon>Arthropoda</taxon>
        <taxon>Hexapoda</taxon>
        <taxon>Insecta</taxon>
        <taxon>Pterygota</taxon>
        <taxon>Neoptera</taxon>
        <taxon>Endopterygota</taxon>
        <taxon>Hymenoptera</taxon>
        <taxon>Apocrita</taxon>
        <taxon>Aculeata</taxon>
        <taxon>Vespoidea</taxon>
        <taxon>Vespidae</taxon>
        <taxon>Vespinae</taxon>
        <taxon>Vespula</taxon>
    </lineage>
</organism>